<evidence type="ECO:0000256" key="4">
    <source>
        <dbReference type="ARBA" id="ARBA00022827"/>
    </source>
</evidence>
<sequence length="254" mass="27822">MPPTQNSPIQVIGGGTWGISTALTLARRGYTDILVLDSCAIPSSISAGNDVNKIMEEGDPPSSTDNQESYVWNRMHQIATEAWRNDEVYKRFYHETGIVFAAVGDEAYEHVKGYTTGHEDEYEVVNGKEAFRKMMPEGVLNGEFPGWRGFWRKKGAGWVFARGAMMSAYSEACRLGVKFVAGDPVGKVQALIYDEDAGKVLGARTADAVEHLAEHVILAAGASSDLIFDFEGQLRQTAWVSTRIPPPSPVFTLS</sequence>
<dbReference type="GeneID" id="95979513"/>
<proteinExistence type="inferred from homology"/>
<organism evidence="7 8">
    <name type="scientific">Neodothiora populina</name>
    <dbReference type="NCBI Taxonomy" id="2781224"/>
    <lineage>
        <taxon>Eukaryota</taxon>
        <taxon>Fungi</taxon>
        <taxon>Dikarya</taxon>
        <taxon>Ascomycota</taxon>
        <taxon>Pezizomycotina</taxon>
        <taxon>Dothideomycetes</taxon>
        <taxon>Dothideomycetidae</taxon>
        <taxon>Dothideales</taxon>
        <taxon>Dothioraceae</taxon>
        <taxon>Neodothiora</taxon>
    </lineage>
</organism>
<keyword evidence="4" id="KW-0274">FAD</keyword>
<dbReference type="Pfam" id="PF01266">
    <property type="entry name" value="DAO"/>
    <property type="match status" value="1"/>
</dbReference>
<comment type="caution">
    <text evidence="7">The sequence shown here is derived from an EMBL/GenBank/DDBJ whole genome shotgun (WGS) entry which is preliminary data.</text>
</comment>
<dbReference type="InterPro" id="IPR036188">
    <property type="entry name" value="FAD/NAD-bd_sf"/>
</dbReference>
<evidence type="ECO:0000313" key="8">
    <source>
        <dbReference type="Proteomes" id="UP001562354"/>
    </source>
</evidence>
<dbReference type="SUPFAM" id="SSF51905">
    <property type="entry name" value="FAD/NAD(P)-binding domain"/>
    <property type="match status" value="1"/>
</dbReference>
<gene>
    <name evidence="7" type="ORF">AAFC00_005814</name>
</gene>
<evidence type="ECO:0000313" key="7">
    <source>
        <dbReference type="EMBL" id="KAL1301581.1"/>
    </source>
</evidence>
<evidence type="ECO:0000256" key="2">
    <source>
        <dbReference type="ARBA" id="ARBA00010989"/>
    </source>
</evidence>
<comment type="cofactor">
    <cofactor evidence="1">
        <name>FAD</name>
        <dbReference type="ChEBI" id="CHEBI:57692"/>
    </cofactor>
</comment>
<protein>
    <recommendedName>
        <fullName evidence="6">FAD dependent oxidoreductase domain-containing protein</fullName>
    </recommendedName>
</protein>
<dbReference type="Proteomes" id="UP001562354">
    <property type="component" value="Unassembled WGS sequence"/>
</dbReference>
<evidence type="ECO:0000256" key="5">
    <source>
        <dbReference type="ARBA" id="ARBA00023002"/>
    </source>
</evidence>
<dbReference type="EMBL" id="JBFMKM010000013">
    <property type="protein sequence ID" value="KAL1301581.1"/>
    <property type="molecule type" value="Genomic_DNA"/>
</dbReference>
<keyword evidence="5" id="KW-0560">Oxidoreductase</keyword>
<dbReference type="InterPro" id="IPR006076">
    <property type="entry name" value="FAD-dep_OxRdtase"/>
</dbReference>
<accession>A0ABR3P797</accession>
<comment type="similarity">
    <text evidence="2">Belongs to the MSOX/MTOX family.</text>
</comment>
<evidence type="ECO:0000259" key="6">
    <source>
        <dbReference type="Pfam" id="PF01266"/>
    </source>
</evidence>
<evidence type="ECO:0000256" key="1">
    <source>
        <dbReference type="ARBA" id="ARBA00001974"/>
    </source>
</evidence>
<name>A0ABR3P797_9PEZI</name>
<evidence type="ECO:0000256" key="3">
    <source>
        <dbReference type="ARBA" id="ARBA00022630"/>
    </source>
</evidence>
<keyword evidence="8" id="KW-1185">Reference proteome</keyword>
<feature type="domain" description="FAD dependent oxidoreductase" evidence="6">
    <location>
        <begin position="11"/>
        <end position="230"/>
    </location>
</feature>
<dbReference type="PANTHER" id="PTHR10961">
    <property type="entry name" value="PEROXISOMAL SARCOSINE OXIDASE"/>
    <property type="match status" value="1"/>
</dbReference>
<dbReference type="Gene3D" id="3.50.50.60">
    <property type="entry name" value="FAD/NAD(P)-binding domain"/>
    <property type="match status" value="2"/>
</dbReference>
<dbReference type="RefSeq" id="XP_069197857.1">
    <property type="nucleotide sequence ID" value="XM_069345659.1"/>
</dbReference>
<dbReference type="InterPro" id="IPR045170">
    <property type="entry name" value="MTOX"/>
</dbReference>
<keyword evidence="3" id="KW-0285">Flavoprotein</keyword>
<reference evidence="7 8" key="1">
    <citation type="submission" date="2024-07" db="EMBL/GenBank/DDBJ databases">
        <title>Draft sequence of the Neodothiora populina.</title>
        <authorList>
            <person name="Drown D.D."/>
            <person name="Schuette U.S."/>
            <person name="Buechlein A.B."/>
            <person name="Rusch D.R."/>
            <person name="Winton L.W."/>
            <person name="Adams G.A."/>
        </authorList>
    </citation>
    <scope>NUCLEOTIDE SEQUENCE [LARGE SCALE GENOMIC DNA]</scope>
    <source>
        <strain evidence="7 8">CPC 39397</strain>
    </source>
</reference>
<dbReference type="PANTHER" id="PTHR10961:SF24">
    <property type="entry name" value="HYPOTHETICAL FRUCTOSYL AMINE:OXYGEN OXIDOREDUCTASE (EUROFUNG)"/>
    <property type="match status" value="1"/>
</dbReference>